<dbReference type="InterPro" id="IPR000644">
    <property type="entry name" value="CBS_dom"/>
</dbReference>
<dbReference type="CDD" id="cd00400">
    <property type="entry name" value="Voltage_gated_ClC"/>
    <property type="match status" value="1"/>
</dbReference>
<dbReference type="Gene3D" id="3.10.580.10">
    <property type="entry name" value="CBS-domain"/>
    <property type="match status" value="1"/>
</dbReference>
<evidence type="ECO:0000313" key="14">
    <source>
        <dbReference type="Proteomes" id="UP000674234"/>
    </source>
</evidence>
<dbReference type="PROSITE" id="PS51257">
    <property type="entry name" value="PROKAR_LIPOPROTEIN"/>
    <property type="match status" value="1"/>
</dbReference>
<feature type="transmembrane region" description="Helical" evidence="11">
    <location>
        <begin position="320"/>
        <end position="342"/>
    </location>
</feature>
<feature type="transmembrane region" description="Helical" evidence="11">
    <location>
        <begin position="24"/>
        <end position="48"/>
    </location>
</feature>
<feature type="transmembrane region" description="Helical" evidence="11">
    <location>
        <begin position="288"/>
        <end position="308"/>
    </location>
</feature>
<keyword evidence="8" id="KW-0868">Chloride</keyword>
<dbReference type="SUPFAM" id="SSF81340">
    <property type="entry name" value="Clc chloride channel"/>
    <property type="match status" value="1"/>
</dbReference>
<dbReference type="PANTHER" id="PTHR43427:SF6">
    <property type="entry name" value="CHLORIDE CHANNEL PROTEIN CLC-E"/>
    <property type="match status" value="1"/>
</dbReference>
<dbReference type="Proteomes" id="UP000674234">
    <property type="component" value="Unassembled WGS sequence"/>
</dbReference>
<feature type="transmembrane region" description="Helical" evidence="11">
    <location>
        <begin position="348"/>
        <end position="370"/>
    </location>
</feature>
<dbReference type="EMBL" id="JAFCNB010000038">
    <property type="protein sequence ID" value="MBP2708590.1"/>
    <property type="molecule type" value="Genomic_DNA"/>
</dbReference>
<dbReference type="PANTHER" id="PTHR43427">
    <property type="entry name" value="CHLORIDE CHANNEL PROTEIN CLC-E"/>
    <property type="match status" value="1"/>
</dbReference>
<evidence type="ECO:0000256" key="10">
    <source>
        <dbReference type="PROSITE-ProRule" id="PRU00703"/>
    </source>
</evidence>
<keyword evidence="6 11" id="KW-0472">Membrane</keyword>
<feature type="domain" description="CBS" evidence="12">
    <location>
        <begin position="466"/>
        <end position="523"/>
    </location>
</feature>
<dbReference type="InterPro" id="IPR046342">
    <property type="entry name" value="CBS_dom_sf"/>
</dbReference>
<dbReference type="InterPro" id="IPR050368">
    <property type="entry name" value="ClC-type_chloride_channel"/>
</dbReference>
<feature type="transmembrane region" description="Helical" evidence="11">
    <location>
        <begin position="248"/>
        <end position="268"/>
    </location>
</feature>
<organism evidence="13 14">
    <name type="scientific">Microbispora oryzae</name>
    <dbReference type="NCBI Taxonomy" id="2806554"/>
    <lineage>
        <taxon>Bacteria</taxon>
        <taxon>Bacillati</taxon>
        <taxon>Actinomycetota</taxon>
        <taxon>Actinomycetes</taxon>
        <taxon>Streptosporangiales</taxon>
        <taxon>Streptosporangiaceae</taxon>
        <taxon>Microbispora</taxon>
    </lineage>
</organism>
<evidence type="ECO:0000256" key="4">
    <source>
        <dbReference type="ARBA" id="ARBA00022989"/>
    </source>
</evidence>
<dbReference type="GO" id="GO:0034707">
    <property type="term" value="C:chloride channel complex"/>
    <property type="evidence" value="ECO:0007669"/>
    <property type="project" value="UniProtKB-KW"/>
</dbReference>
<protein>
    <submittedName>
        <fullName evidence="13">Chloride channel protein</fullName>
    </submittedName>
</protein>
<keyword evidence="9" id="KW-0407">Ion channel</keyword>
<keyword evidence="10" id="KW-0129">CBS domain</keyword>
<dbReference type="Gene3D" id="1.10.3080.10">
    <property type="entry name" value="Clc chloride channel"/>
    <property type="match status" value="1"/>
</dbReference>
<gene>
    <name evidence="13" type="ORF">JOL79_32950</name>
</gene>
<feature type="transmembrane region" description="Helical" evidence="11">
    <location>
        <begin position="75"/>
        <end position="94"/>
    </location>
</feature>
<dbReference type="GO" id="GO:0005254">
    <property type="term" value="F:chloride channel activity"/>
    <property type="evidence" value="ECO:0007669"/>
    <property type="project" value="UniProtKB-KW"/>
</dbReference>
<evidence type="ECO:0000256" key="6">
    <source>
        <dbReference type="ARBA" id="ARBA00023136"/>
    </source>
</evidence>
<proteinExistence type="predicted"/>
<comment type="caution">
    <text evidence="13">The sequence shown here is derived from an EMBL/GenBank/DDBJ whole genome shotgun (WGS) entry which is preliminary data.</text>
</comment>
<comment type="subcellular location">
    <subcellularLocation>
        <location evidence="1">Membrane</location>
        <topology evidence="1">Multi-pass membrane protein</topology>
    </subcellularLocation>
</comment>
<dbReference type="SUPFAM" id="SSF54631">
    <property type="entry name" value="CBS-domain pair"/>
    <property type="match status" value="1"/>
</dbReference>
<feature type="transmembrane region" description="Helical" evidence="11">
    <location>
        <begin position="174"/>
        <end position="198"/>
    </location>
</feature>
<evidence type="ECO:0000313" key="13">
    <source>
        <dbReference type="EMBL" id="MBP2708590.1"/>
    </source>
</evidence>
<feature type="domain" description="CBS" evidence="12">
    <location>
        <begin position="530"/>
        <end position="587"/>
    </location>
</feature>
<dbReference type="Pfam" id="PF00571">
    <property type="entry name" value="CBS"/>
    <property type="match status" value="1"/>
</dbReference>
<evidence type="ECO:0000256" key="11">
    <source>
        <dbReference type="SAM" id="Phobius"/>
    </source>
</evidence>
<keyword evidence="2" id="KW-0813">Transport</keyword>
<evidence type="ECO:0000256" key="3">
    <source>
        <dbReference type="ARBA" id="ARBA00022692"/>
    </source>
</evidence>
<dbReference type="PRINTS" id="PR00762">
    <property type="entry name" value="CLCHANNEL"/>
</dbReference>
<dbReference type="InterPro" id="IPR014743">
    <property type="entry name" value="Cl-channel_core"/>
</dbReference>
<evidence type="ECO:0000256" key="7">
    <source>
        <dbReference type="ARBA" id="ARBA00023173"/>
    </source>
</evidence>
<accession>A0A940WMY0</accession>
<evidence type="ECO:0000256" key="5">
    <source>
        <dbReference type="ARBA" id="ARBA00023065"/>
    </source>
</evidence>
<keyword evidence="14" id="KW-1185">Reference proteome</keyword>
<evidence type="ECO:0000256" key="9">
    <source>
        <dbReference type="ARBA" id="ARBA00023303"/>
    </source>
</evidence>
<sequence length="590" mass="61402">MVMPALRKIRWRPGFVTWIREAQWGLMALAFVVGCGAGLGAVVFRWLVNTFTELFSGHADYSAATALGNPRVPWLGVWFVLVAPSIGGALYGPLVDRFAREARGHGVPEVMYAVAQRDGRIPPRVTVIKALASALCIGSGGSVGREGPIVQIGAALGSTAGRLLRVPEGRMRSLVACGAAGGIAATFNAPLAGVFFAMELILRDFTVESFGFVVLSSVTASVVGRSALGDAPFLRLPAFHVDHPVQYLMFAGLGLLAGVAGTAFSGVLYRIEDLCDKVWRGPEWLRPAAGGVVLGGVLLVLPQLYGVGYPVLENAVDGRYVVGFLLALLVGKILATSLTIGIGGSGGVFAPSLFIGAMLGAAYGVGLQHLVTPGVSGASGAYALVGMGAVFAAASRAPITAVVVLFELTGEYSIILPLMLAIVLATLTARVLSKDSIYTLKLRRRGIDLDARAEHGPFATVPVREVVEALPSPLPASMPVGDAVPILSRSPHGALPVVGADGTYRGTITARAAAEALTEEETRRLTVDDLTELPSPITADMTILQALSILVSAPGTGLPVLDERRTAPVGWLTHQRVLQAVHAPAPAQAA</sequence>
<feature type="transmembrane region" description="Helical" evidence="11">
    <location>
        <begin position="412"/>
        <end position="433"/>
    </location>
</feature>
<keyword evidence="5" id="KW-0406">Ion transport</keyword>
<evidence type="ECO:0000256" key="1">
    <source>
        <dbReference type="ARBA" id="ARBA00004141"/>
    </source>
</evidence>
<dbReference type="Pfam" id="PF00654">
    <property type="entry name" value="Voltage_CLC"/>
    <property type="match status" value="1"/>
</dbReference>
<dbReference type="AlphaFoldDB" id="A0A940WMY0"/>
<dbReference type="InterPro" id="IPR001807">
    <property type="entry name" value="ClC"/>
</dbReference>
<keyword evidence="4 11" id="KW-1133">Transmembrane helix</keyword>
<reference evidence="13" key="1">
    <citation type="submission" date="2021-02" db="EMBL/GenBank/DDBJ databases">
        <title>Draft genome sequence of Microbispora sp. RL4-1S isolated from rice leaves in Thailand.</title>
        <authorList>
            <person name="Muangham S."/>
            <person name="Duangmal K."/>
        </authorList>
    </citation>
    <scope>NUCLEOTIDE SEQUENCE</scope>
    <source>
        <strain evidence="13">RL4-1S</strain>
    </source>
</reference>
<dbReference type="PROSITE" id="PS51371">
    <property type="entry name" value="CBS"/>
    <property type="match status" value="2"/>
</dbReference>
<evidence type="ECO:0000256" key="2">
    <source>
        <dbReference type="ARBA" id="ARBA00022448"/>
    </source>
</evidence>
<keyword evidence="7" id="KW-0869">Chloride channel</keyword>
<dbReference type="FunFam" id="1.10.3080.10:FF:000018">
    <property type="entry name" value="Chloride transporter, ClC family"/>
    <property type="match status" value="1"/>
</dbReference>
<name>A0A940WMY0_9ACTN</name>
<evidence type="ECO:0000256" key="8">
    <source>
        <dbReference type="ARBA" id="ARBA00023214"/>
    </source>
</evidence>
<evidence type="ECO:0000259" key="12">
    <source>
        <dbReference type="PROSITE" id="PS51371"/>
    </source>
</evidence>
<keyword evidence="3 11" id="KW-0812">Transmembrane</keyword>
<feature type="transmembrane region" description="Helical" evidence="11">
    <location>
        <begin position="382"/>
        <end position="406"/>
    </location>
</feature>